<dbReference type="PANTHER" id="PTHR10622:SF10">
    <property type="entry name" value="HET DOMAIN-CONTAINING PROTEIN"/>
    <property type="match status" value="1"/>
</dbReference>
<evidence type="ECO:0000313" key="3">
    <source>
        <dbReference type="EMBL" id="KAE8324920.1"/>
    </source>
</evidence>
<feature type="domain" description="Heterokaryon incompatibility" evidence="1">
    <location>
        <begin position="21"/>
        <end position="108"/>
    </location>
</feature>
<proteinExistence type="predicted"/>
<evidence type="ECO:0000259" key="1">
    <source>
        <dbReference type="Pfam" id="PF06985"/>
    </source>
</evidence>
<evidence type="ECO:0000313" key="4">
    <source>
        <dbReference type="Proteomes" id="UP000325945"/>
    </source>
</evidence>
<dbReference type="EMBL" id="ML741813">
    <property type="protein sequence ID" value="KAE8324920.1"/>
    <property type="molecule type" value="Genomic_DNA"/>
</dbReference>
<dbReference type="SUPFAM" id="SSF53850">
    <property type="entry name" value="Periplasmic binding protein-like II"/>
    <property type="match status" value="1"/>
</dbReference>
<accession>A0A5N6X053</accession>
<dbReference type="Gene3D" id="3.40.190.10">
    <property type="entry name" value="Periplasmic binding protein-like II"/>
    <property type="match status" value="1"/>
</dbReference>
<dbReference type="AlphaFoldDB" id="A0A5N6X053"/>
<dbReference type="InterPro" id="IPR010730">
    <property type="entry name" value="HET"/>
</dbReference>
<dbReference type="PANTHER" id="PTHR10622">
    <property type="entry name" value="HET DOMAIN-CONTAINING PROTEIN"/>
    <property type="match status" value="1"/>
</dbReference>
<name>A0A5N6X053_9EURO</name>
<protein>
    <submittedName>
        <fullName evidence="3">Heterokaryon incompatibility protein-domain-containing protein</fullName>
    </submittedName>
</protein>
<sequence length="404" mass="46085">MRLLNARTLQLTEFASDFPPYAILSHTWSSEEVSFEEIHSSEARYKLGYQKIQKCCEQALVDNLEYVWVDTCCIDQSSSAELSEAINSMFQWYKSARVCYVHLAVVESPYRKNARTTLLTYAPDGNPSRWYTRGWTLQELLAPSNVVFYNREWRWIGTKRQLLEEVSGITGVDEINLIGLGIKSTCIGQKMSWAASRKTTRIEDKAYCLLGLCGVHMPLLYGEGENAFRRLHEEIIRTSTDMSIFAWGDAIIAGESLPAHPDPSLIFHISPIRPGVPWAIAYIKWYHKYIDYPIPALTAVIKLGEHTVTDRGTYLTLSNTDKDLTDQLEIYKRGDEYEELLNPADIITSKDSDNKELVQDFVQWVLSGDGQDVIVNFHKEDRYCLCNGFPTEDSEDVEASDELS</sequence>
<dbReference type="Proteomes" id="UP000325945">
    <property type="component" value="Unassembled WGS sequence"/>
</dbReference>
<dbReference type="Pfam" id="PF26640">
    <property type="entry name" value="DUF8212"/>
    <property type="match status" value="1"/>
</dbReference>
<reference evidence="4" key="1">
    <citation type="submission" date="2019-04" db="EMBL/GenBank/DDBJ databases">
        <title>Friends and foes A comparative genomics studyof 23 Aspergillus species from section Flavi.</title>
        <authorList>
            <consortium name="DOE Joint Genome Institute"/>
            <person name="Kjaerbolling I."/>
            <person name="Vesth T."/>
            <person name="Frisvad J.C."/>
            <person name="Nybo J.L."/>
            <person name="Theobald S."/>
            <person name="Kildgaard S."/>
            <person name="Isbrandt T."/>
            <person name="Kuo A."/>
            <person name="Sato A."/>
            <person name="Lyhne E.K."/>
            <person name="Kogle M.E."/>
            <person name="Wiebenga A."/>
            <person name="Kun R.S."/>
            <person name="Lubbers R.J."/>
            <person name="Makela M.R."/>
            <person name="Barry K."/>
            <person name="Chovatia M."/>
            <person name="Clum A."/>
            <person name="Daum C."/>
            <person name="Haridas S."/>
            <person name="He G."/>
            <person name="LaButti K."/>
            <person name="Lipzen A."/>
            <person name="Mondo S."/>
            <person name="Riley R."/>
            <person name="Salamov A."/>
            <person name="Simmons B.A."/>
            <person name="Magnuson J.K."/>
            <person name="Henrissat B."/>
            <person name="Mortensen U.H."/>
            <person name="Larsen T.O."/>
            <person name="Devries R.P."/>
            <person name="Grigoriev I.V."/>
            <person name="Machida M."/>
            <person name="Baker S.E."/>
            <person name="Andersen M.R."/>
        </authorList>
    </citation>
    <scope>NUCLEOTIDE SEQUENCE [LARGE SCALE GENOMIC DNA]</scope>
    <source>
        <strain evidence="4">CBS 130017</strain>
    </source>
</reference>
<dbReference type="Pfam" id="PF06985">
    <property type="entry name" value="HET"/>
    <property type="match status" value="1"/>
</dbReference>
<evidence type="ECO:0000259" key="2">
    <source>
        <dbReference type="Pfam" id="PF26640"/>
    </source>
</evidence>
<keyword evidence="4" id="KW-1185">Reference proteome</keyword>
<organism evidence="3 4">
    <name type="scientific">Aspergillus sergii</name>
    <dbReference type="NCBI Taxonomy" id="1034303"/>
    <lineage>
        <taxon>Eukaryota</taxon>
        <taxon>Fungi</taxon>
        <taxon>Dikarya</taxon>
        <taxon>Ascomycota</taxon>
        <taxon>Pezizomycotina</taxon>
        <taxon>Eurotiomycetes</taxon>
        <taxon>Eurotiomycetidae</taxon>
        <taxon>Eurotiales</taxon>
        <taxon>Aspergillaceae</taxon>
        <taxon>Aspergillus</taxon>
        <taxon>Aspergillus subgen. Circumdati</taxon>
    </lineage>
</organism>
<dbReference type="InterPro" id="IPR058525">
    <property type="entry name" value="DUF8212"/>
</dbReference>
<gene>
    <name evidence="3" type="ORF">BDV39DRAFT_207438</name>
</gene>
<feature type="domain" description="DUF8212" evidence="2">
    <location>
        <begin position="226"/>
        <end position="258"/>
    </location>
</feature>